<dbReference type="Gene3D" id="2.120.10.30">
    <property type="entry name" value="TolB, C-terminal domain"/>
    <property type="match status" value="2"/>
</dbReference>
<evidence type="ECO:0000256" key="2">
    <source>
        <dbReference type="ARBA" id="ARBA00022729"/>
    </source>
</evidence>
<dbReference type="PANTHER" id="PTHR46513:SF44">
    <property type="entry name" value="LDL RECEPTOR RELATED PROTEIN 4"/>
    <property type="match status" value="1"/>
</dbReference>
<feature type="repeat" description="LDL-receptor class B" evidence="6">
    <location>
        <begin position="113"/>
        <end position="155"/>
    </location>
</feature>
<evidence type="ECO:0000259" key="7">
    <source>
        <dbReference type="SMART" id="SM00181"/>
    </source>
</evidence>
<dbReference type="SUPFAM" id="SSF57196">
    <property type="entry name" value="EGF/Laminin"/>
    <property type="match status" value="1"/>
</dbReference>
<evidence type="ECO:0000256" key="1">
    <source>
        <dbReference type="ARBA" id="ARBA00022536"/>
    </source>
</evidence>
<accession>A0A673K556</accession>
<feature type="repeat" description="LDL-receptor class B" evidence="6">
    <location>
        <begin position="503"/>
        <end position="544"/>
    </location>
</feature>
<keyword evidence="5" id="KW-0325">Glycoprotein</keyword>
<dbReference type="FunFam" id="2.120.10.30:FF:000241">
    <property type="entry name" value="Low-density lipoprotein receptor-related protein 6"/>
    <property type="match status" value="1"/>
</dbReference>
<evidence type="ECO:0000313" key="9">
    <source>
        <dbReference type="Proteomes" id="UP000472270"/>
    </source>
</evidence>
<keyword evidence="2" id="KW-0732">Signal</keyword>
<evidence type="ECO:0000256" key="6">
    <source>
        <dbReference type="PROSITE-ProRule" id="PRU00461"/>
    </source>
</evidence>
<dbReference type="Proteomes" id="UP000472270">
    <property type="component" value="Unassembled WGS sequence"/>
</dbReference>
<dbReference type="PANTHER" id="PTHR46513">
    <property type="entry name" value="VITELLOGENIN RECEPTOR-LIKE PROTEIN-RELATED-RELATED"/>
    <property type="match status" value="1"/>
</dbReference>
<proteinExistence type="predicted"/>
<name>A0A673K556_9TELE</name>
<keyword evidence="3" id="KW-0677">Repeat</keyword>
<keyword evidence="4" id="KW-1015">Disulfide bond</keyword>
<dbReference type="InterPro" id="IPR000033">
    <property type="entry name" value="LDLR_classB_rpt"/>
</dbReference>
<feature type="repeat" description="LDL-receptor class B" evidence="6">
    <location>
        <begin position="459"/>
        <end position="502"/>
    </location>
</feature>
<evidence type="ECO:0000256" key="3">
    <source>
        <dbReference type="ARBA" id="ARBA00022737"/>
    </source>
</evidence>
<dbReference type="SUPFAM" id="SSF63825">
    <property type="entry name" value="YWTD domain"/>
    <property type="match status" value="2"/>
</dbReference>
<keyword evidence="9" id="KW-1185">Reference proteome</keyword>
<reference evidence="8" key="1">
    <citation type="submission" date="2025-08" db="UniProtKB">
        <authorList>
            <consortium name="Ensembl"/>
        </authorList>
    </citation>
    <scope>IDENTIFICATION</scope>
</reference>
<evidence type="ECO:0000256" key="5">
    <source>
        <dbReference type="ARBA" id="ARBA00023180"/>
    </source>
</evidence>
<protein>
    <recommendedName>
        <fullName evidence="7">EGF-like domain-containing protein</fullName>
    </recommendedName>
</protein>
<dbReference type="InterPro" id="IPR000742">
    <property type="entry name" value="EGF"/>
</dbReference>
<feature type="repeat" description="LDL-receptor class B" evidence="6">
    <location>
        <begin position="158"/>
        <end position="201"/>
    </location>
</feature>
<sequence>FISIILNYNNILHHSVLYFFLNLTGSREALLLVASRNQIVSDDILAQPNIIQSLVRDGRNIVAVDFDSVTERIYWSDTTQDRIWSAHKNGTDRTIFDSGVTVTESLAVDWVGRNLYWTDYILETIEVAKLDGSHRTVLISENVTNPRGLVVDPRNNTHLMFWTDWGRNPRIERASMDGKLRTTIISNKLYWPNGLTIDYPNNLLYFADAYLDFIDYCDYDGKNRKQVLQHPHAITIFEDFVYWTDRYVNRVIRANKWHGQNQTVMLYNLPQPMGLVALHPARQPAGYNPCDPRSSPCTHICLLSAIGPRFYSCACPSGWTLAADQFTCARVEDPFLVVVRDSIIYGIPLNPNDKSNDAMVPVAGLLNGYDVDFDDAEQMIYWGEIHRVKSDGTNRTEFAPAAILGSPVGLALDWMSQNLYYSNPASQSIEVSKTSGLIPCIIVSQVPRPRAIMLDPCRGYMYWTDWGTNAKIERATLGGNFRTEIVNTSLVWPNGLTLDYEDQRLYWADASLQKIERCSLTGTNREVIVSTAIYPFAMTVYDQHIYWTDWNTRSIYRANKHDGSDQRVMLQNLPSRPMDIHVLSNSKQQQCSSPCEQAVGIWPTTNTVSLTMAHAVSRASLLA</sequence>
<reference evidence="8" key="2">
    <citation type="submission" date="2025-09" db="UniProtKB">
        <authorList>
            <consortium name="Ensembl"/>
        </authorList>
    </citation>
    <scope>IDENTIFICATION</scope>
</reference>
<evidence type="ECO:0000313" key="8">
    <source>
        <dbReference type="Ensembl" id="ENSSRHP00000061606.1"/>
    </source>
</evidence>
<dbReference type="InterPro" id="IPR050778">
    <property type="entry name" value="Cueball_EGF_LRP_Nidogen"/>
</dbReference>
<dbReference type="Ensembl" id="ENSSRHT00000063313.1">
    <property type="protein sequence ID" value="ENSSRHP00000061606.1"/>
    <property type="gene ID" value="ENSSRHG00000030758.1"/>
</dbReference>
<feature type="repeat" description="LDL-receptor class B" evidence="6">
    <location>
        <begin position="71"/>
        <end position="112"/>
    </location>
</feature>
<dbReference type="InterPro" id="IPR011042">
    <property type="entry name" value="6-blade_b-propeller_TolB-like"/>
</dbReference>
<dbReference type="PROSITE" id="PS51120">
    <property type="entry name" value="LDLRB"/>
    <property type="match status" value="5"/>
</dbReference>
<dbReference type="Pfam" id="PF00058">
    <property type="entry name" value="Ldl_recept_b"/>
    <property type="match status" value="6"/>
</dbReference>
<dbReference type="FunFam" id="2.120.10.30:FF:000035">
    <property type="entry name" value="Low-density lipoprotein receptor-related protein 2"/>
    <property type="match status" value="1"/>
</dbReference>
<feature type="domain" description="EGF-like" evidence="7">
    <location>
        <begin position="289"/>
        <end position="329"/>
    </location>
</feature>
<dbReference type="SMART" id="SM00181">
    <property type="entry name" value="EGF"/>
    <property type="match status" value="1"/>
</dbReference>
<dbReference type="SMART" id="SM00135">
    <property type="entry name" value="LY"/>
    <property type="match status" value="9"/>
</dbReference>
<keyword evidence="1" id="KW-0245">EGF-like domain</keyword>
<organism evidence="8 9">
    <name type="scientific">Sinocyclocheilus rhinocerous</name>
    <dbReference type="NCBI Taxonomy" id="307959"/>
    <lineage>
        <taxon>Eukaryota</taxon>
        <taxon>Metazoa</taxon>
        <taxon>Chordata</taxon>
        <taxon>Craniata</taxon>
        <taxon>Vertebrata</taxon>
        <taxon>Euteleostomi</taxon>
        <taxon>Actinopterygii</taxon>
        <taxon>Neopterygii</taxon>
        <taxon>Teleostei</taxon>
        <taxon>Ostariophysi</taxon>
        <taxon>Cypriniformes</taxon>
        <taxon>Cyprinidae</taxon>
        <taxon>Cyprininae</taxon>
        <taxon>Sinocyclocheilus</taxon>
    </lineage>
</organism>
<dbReference type="AlphaFoldDB" id="A0A673K556"/>
<evidence type="ECO:0000256" key="4">
    <source>
        <dbReference type="ARBA" id="ARBA00023157"/>
    </source>
</evidence>